<feature type="region of interest" description="Disordered" evidence="6">
    <location>
        <begin position="1"/>
        <end position="54"/>
    </location>
</feature>
<feature type="transmembrane region" description="Helical" evidence="7">
    <location>
        <begin position="297"/>
        <end position="322"/>
    </location>
</feature>
<evidence type="ECO:0000256" key="6">
    <source>
        <dbReference type="SAM" id="MobiDB-lite"/>
    </source>
</evidence>
<keyword evidence="2" id="KW-1003">Cell membrane</keyword>
<evidence type="ECO:0000313" key="8">
    <source>
        <dbReference type="EMBL" id="MBM9509898.1"/>
    </source>
</evidence>
<sequence length="335" mass="36866">MRWPRRRPGGALEVDVPTPSPDDRRRTPRRDRRDRRDRPGRRDPRGRRADRGVRRLSRAVADRARQGWAATERRFPVVTDVTARLVSANLLESGTRLAAQVFLTAVPLLFVVAAFAPQSVRNQLLSSARDVFGLTGASEQQLREVYGAGGGELEQTTGAVGLVVALLSATATSRAMARICERAWHLPRTPARLAVWRWFAWLASWLVILLLQGPLRTGFGLGPTLGTVLTFVTDVCLWWWTQWLLLGRRAQGRRLLPGALLTAAAMTALSATARLYLPTALNRSLAMYGSLGSVVTLQSWLIAGCVVLAVALTTGAVLAGVLPPVRLPRRRHRTD</sequence>
<evidence type="ECO:0000256" key="5">
    <source>
        <dbReference type="ARBA" id="ARBA00023136"/>
    </source>
</evidence>
<feature type="transmembrane region" description="Helical" evidence="7">
    <location>
        <begin position="97"/>
        <end position="116"/>
    </location>
</feature>
<keyword evidence="5 7" id="KW-0472">Membrane</keyword>
<evidence type="ECO:0000256" key="4">
    <source>
        <dbReference type="ARBA" id="ARBA00022989"/>
    </source>
</evidence>
<protein>
    <submittedName>
        <fullName evidence="8">YihY/virulence factor BrkB family protein</fullName>
    </submittedName>
</protein>
<feature type="transmembrane region" description="Helical" evidence="7">
    <location>
        <begin position="258"/>
        <end position="277"/>
    </location>
</feature>
<proteinExistence type="predicted"/>
<evidence type="ECO:0000313" key="9">
    <source>
        <dbReference type="Proteomes" id="UP000749040"/>
    </source>
</evidence>
<evidence type="ECO:0000256" key="1">
    <source>
        <dbReference type="ARBA" id="ARBA00004651"/>
    </source>
</evidence>
<gene>
    <name evidence="8" type="ORF">ITX44_36170</name>
</gene>
<comment type="subcellular location">
    <subcellularLocation>
        <location evidence="1">Cell membrane</location>
        <topology evidence="1">Multi-pass membrane protein</topology>
    </subcellularLocation>
</comment>
<feature type="transmembrane region" description="Helical" evidence="7">
    <location>
        <begin position="198"/>
        <end position="215"/>
    </location>
</feature>
<dbReference type="Pfam" id="PF03631">
    <property type="entry name" value="Virul_fac_BrkB"/>
    <property type="match status" value="1"/>
</dbReference>
<dbReference type="Proteomes" id="UP000749040">
    <property type="component" value="Unassembled WGS sequence"/>
</dbReference>
<comment type="caution">
    <text evidence="8">The sequence shown here is derived from an EMBL/GenBank/DDBJ whole genome shotgun (WGS) entry which is preliminary data.</text>
</comment>
<accession>A0ABS2U2T4</accession>
<keyword evidence="9" id="KW-1185">Reference proteome</keyword>
<name>A0ABS2U2T4_9ACTN</name>
<feature type="transmembrane region" description="Helical" evidence="7">
    <location>
        <begin position="159"/>
        <end position="177"/>
    </location>
</feature>
<dbReference type="EMBL" id="JADKYB010000029">
    <property type="protein sequence ID" value="MBM9509898.1"/>
    <property type="molecule type" value="Genomic_DNA"/>
</dbReference>
<reference evidence="8 9" key="1">
    <citation type="submission" date="2021-01" db="EMBL/GenBank/DDBJ databases">
        <title>Streptomyces acididurans sp. nov., isolated from a peat swamp forest soil.</title>
        <authorList>
            <person name="Chantavorakit T."/>
            <person name="Duangmal K."/>
        </authorList>
    </citation>
    <scope>NUCLEOTIDE SEQUENCE [LARGE SCALE GENOMIC DNA]</scope>
    <source>
        <strain evidence="8 9">KK5PA1</strain>
    </source>
</reference>
<feature type="compositionally biased region" description="Basic and acidic residues" evidence="6">
    <location>
        <begin position="34"/>
        <end position="53"/>
    </location>
</feature>
<evidence type="ECO:0000256" key="2">
    <source>
        <dbReference type="ARBA" id="ARBA00022475"/>
    </source>
</evidence>
<evidence type="ECO:0000256" key="7">
    <source>
        <dbReference type="SAM" id="Phobius"/>
    </source>
</evidence>
<evidence type="ECO:0000256" key="3">
    <source>
        <dbReference type="ARBA" id="ARBA00022692"/>
    </source>
</evidence>
<keyword evidence="4 7" id="KW-1133">Transmembrane helix</keyword>
<feature type="transmembrane region" description="Helical" evidence="7">
    <location>
        <begin position="227"/>
        <end position="246"/>
    </location>
</feature>
<dbReference type="InterPro" id="IPR017039">
    <property type="entry name" value="Virul_fac_BrkB"/>
</dbReference>
<organism evidence="8 9">
    <name type="scientific">Actinacidiphila acididurans</name>
    <dbReference type="NCBI Taxonomy" id="2784346"/>
    <lineage>
        <taxon>Bacteria</taxon>
        <taxon>Bacillati</taxon>
        <taxon>Actinomycetota</taxon>
        <taxon>Actinomycetes</taxon>
        <taxon>Kitasatosporales</taxon>
        <taxon>Streptomycetaceae</taxon>
        <taxon>Actinacidiphila</taxon>
    </lineage>
</organism>
<keyword evidence="3 7" id="KW-0812">Transmembrane</keyword>